<dbReference type="EMBL" id="Y13383">
    <property type="protein sequence ID" value="CAC79587.1"/>
    <property type="molecule type" value="Genomic_DNA"/>
</dbReference>
<sequence>MRFRAGYSRYQARSGHGDRPPPAQARVQTVLLHGLSALTAQVAQRFEMARHRMAGPGRTTGHHHFQLEAQRMADTLRSVQGEPRWPDGSEACMPSGLSCRHGTEEPKASHSAYSMFPLRRTRYTQGFETTAHRMNFQIPPALPALELDVFARAASQGETLYVTKAGEQFQVIASGTTPSGRNVSWVATDEDTLVMFSSALALAYGTGIARAVAKELDLHAVPTTSLSARVVTRAVDMAETSRHALQGVDFLTFLSWSARADAAGFRQVCHDTGVSPDQISGTLRATIDESMQQRFASAAQSGKAPVSAHTAQEWLREVLAHHLV</sequence>
<evidence type="ECO:0000256" key="1">
    <source>
        <dbReference type="SAM" id="MobiDB-lite"/>
    </source>
</evidence>
<protein>
    <submittedName>
        <fullName evidence="2">Uncharacterized protein</fullName>
    </submittedName>
</protein>
<reference evidence="2" key="1">
    <citation type="journal article" date="2001" name="Zentralbl. Bakteriol.">
        <title>Characterization of the Type III secretion locus of Bordetella pertussis.</title>
        <authorList>
            <person name="Fauconnier A."/>
            <person name="Veithen A."/>
            <person name="Gueirard P."/>
            <person name="Antoine R."/>
            <person name="Wacheul L."/>
            <person name="Locht C."/>
            <person name="Bollen A."/>
            <person name="Godfroid E."/>
        </authorList>
    </citation>
    <scope>NUCLEOTIDE SEQUENCE</scope>
    <source>
        <strain evidence="2">Tohama I</strain>
    </source>
</reference>
<accession>Q84CQ5</accession>
<organism evidence="2">
    <name type="scientific">Bordetella pertussis</name>
    <dbReference type="NCBI Taxonomy" id="520"/>
    <lineage>
        <taxon>Bacteria</taxon>
        <taxon>Pseudomonadati</taxon>
        <taxon>Pseudomonadota</taxon>
        <taxon>Betaproteobacteria</taxon>
        <taxon>Burkholderiales</taxon>
        <taxon>Alcaligenaceae</taxon>
        <taxon>Bordetella</taxon>
    </lineage>
</organism>
<evidence type="ECO:0000313" key="2">
    <source>
        <dbReference type="EMBL" id="CAC79587.1"/>
    </source>
</evidence>
<proteinExistence type="predicted"/>
<dbReference type="AlphaFoldDB" id="Q84CQ5"/>
<feature type="region of interest" description="Disordered" evidence="1">
    <location>
        <begin position="1"/>
        <end position="23"/>
    </location>
</feature>
<name>Q84CQ5_BORPT</name>